<protein>
    <submittedName>
        <fullName evidence="2">Nucleotide-diphospho-sugar transferases</fullName>
    </submittedName>
</protein>
<dbReference type="AlphaFoldDB" id="A0A498R3P6"/>
<dbReference type="PANTHER" id="PTHR43630:SF2">
    <property type="entry name" value="GLYCOSYLTRANSFERASE"/>
    <property type="match status" value="1"/>
</dbReference>
<evidence type="ECO:0000313" key="3">
    <source>
        <dbReference type="Proteomes" id="UP000277811"/>
    </source>
</evidence>
<accession>A0A498R3P6</accession>
<proteinExistence type="predicted"/>
<dbReference type="RefSeq" id="WP_122626468.1">
    <property type="nucleotide sequence ID" value="NZ_UPPP01000056.1"/>
</dbReference>
<evidence type="ECO:0000313" key="2">
    <source>
        <dbReference type="EMBL" id="VBB05477.1"/>
    </source>
</evidence>
<dbReference type="EMBL" id="UPPP01000056">
    <property type="protein sequence ID" value="VBB05477.1"/>
    <property type="molecule type" value="Genomic_DNA"/>
</dbReference>
<dbReference type="Gene3D" id="1.25.40.10">
    <property type="entry name" value="Tetratricopeptide repeat domain"/>
    <property type="match status" value="1"/>
</dbReference>
<dbReference type="CDD" id="cd02511">
    <property type="entry name" value="Beta4Glucosyltransferase"/>
    <property type="match status" value="1"/>
</dbReference>
<dbReference type="InterPro" id="IPR029044">
    <property type="entry name" value="Nucleotide-diphossugar_trans"/>
</dbReference>
<feature type="domain" description="Glycosyltransferase 2-like" evidence="1">
    <location>
        <begin position="6"/>
        <end position="128"/>
    </location>
</feature>
<organism evidence="2 3">
    <name type="scientific">Lucifera butyrica</name>
    <dbReference type="NCBI Taxonomy" id="1351585"/>
    <lineage>
        <taxon>Bacteria</taxon>
        <taxon>Bacillati</taxon>
        <taxon>Bacillota</taxon>
        <taxon>Negativicutes</taxon>
        <taxon>Veillonellales</taxon>
        <taxon>Veillonellaceae</taxon>
        <taxon>Lucifera</taxon>
    </lineage>
</organism>
<sequence>MTTGISLCMIVKNETDTLAACLDSVKGLVNEIILVDTGSTDQTVELARSFGATVFSCPWQGDFAAARNFSLAQASGNWLLVLDADETLAPGSPAILLQEIRQPGVEGFYIPIRNFIADGHTYVADQAVRLFRNKPAYRFTGAIHEQVAGSIQDTNHGQGLAVSQATILHRGYLAAVIQRKEKQARNITLLKSALASAPSDPFLLYSLAAEYMQAEDFNQAENLLHQSLSHMHGTEGFGAPALYALLFCLYQNKKWEELSRLLADALRSNPENANLFFFRGLLAAASNDAPAALADFATAARQGADTVPRHYIATLCGNLCLALEDWPQAANWFLLAWQEQPRSPYVLEQFLFLNRQESVQINWEELASSYPGEPEEPLANPRLVWANWLLSILRFSAGATSAAACLDRKSGLPVPGGASLPPEWRYLTLVAAEIHGILLLCNNHPAYKPVCLTAKIRHTAIAGLEILSRLDSSDPKTLSELPPKERSSL</sequence>
<dbReference type="Proteomes" id="UP000277811">
    <property type="component" value="Unassembled WGS sequence"/>
</dbReference>
<evidence type="ECO:0000259" key="1">
    <source>
        <dbReference type="Pfam" id="PF00535"/>
    </source>
</evidence>
<dbReference type="SUPFAM" id="SSF48452">
    <property type="entry name" value="TPR-like"/>
    <property type="match status" value="1"/>
</dbReference>
<dbReference type="GO" id="GO:0016740">
    <property type="term" value="F:transferase activity"/>
    <property type="evidence" value="ECO:0007669"/>
    <property type="project" value="UniProtKB-KW"/>
</dbReference>
<dbReference type="Pfam" id="PF00535">
    <property type="entry name" value="Glycos_transf_2"/>
    <property type="match status" value="1"/>
</dbReference>
<dbReference type="OrthoDB" id="9815923at2"/>
<dbReference type="InterPro" id="IPR001173">
    <property type="entry name" value="Glyco_trans_2-like"/>
</dbReference>
<dbReference type="InterPro" id="IPR011990">
    <property type="entry name" value="TPR-like_helical_dom_sf"/>
</dbReference>
<reference evidence="2 3" key="1">
    <citation type="submission" date="2018-06" db="EMBL/GenBank/DDBJ databases">
        <authorList>
            <person name="Strepis N."/>
        </authorList>
    </citation>
    <scope>NUCLEOTIDE SEQUENCE [LARGE SCALE GENOMIC DNA]</scope>
    <source>
        <strain evidence="2">LUCI</strain>
    </source>
</reference>
<dbReference type="Gene3D" id="3.90.550.10">
    <property type="entry name" value="Spore Coat Polysaccharide Biosynthesis Protein SpsA, Chain A"/>
    <property type="match status" value="1"/>
</dbReference>
<keyword evidence="2" id="KW-0808">Transferase</keyword>
<keyword evidence="3" id="KW-1185">Reference proteome</keyword>
<dbReference type="PANTHER" id="PTHR43630">
    <property type="entry name" value="POLY-BETA-1,6-N-ACETYL-D-GLUCOSAMINE SYNTHASE"/>
    <property type="match status" value="1"/>
</dbReference>
<name>A0A498R3P6_9FIRM</name>
<gene>
    <name evidence="2" type="ORF">LUCI_0687</name>
</gene>
<dbReference type="SUPFAM" id="SSF53448">
    <property type="entry name" value="Nucleotide-diphospho-sugar transferases"/>
    <property type="match status" value="1"/>
</dbReference>